<feature type="region of interest" description="Disordered" evidence="7">
    <location>
        <begin position="391"/>
        <end position="439"/>
    </location>
</feature>
<feature type="compositionally biased region" description="Basic residues" evidence="7">
    <location>
        <begin position="415"/>
        <end position="428"/>
    </location>
</feature>
<keyword evidence="4" id="KW-0808">Transferase</keyword>
<dbReference type="GO" id="GO:0032434">
    <property type="term" value="P:regulation of proteasomal ubiquitin-dependent protein catabolic process"/>
    <property type="evidence" value="ECO:0007669"/>
    <property type="project" value="TreeGrafter"/>
</dbReference>
<dbReference type="WBParaSite" id="MBELARI_LOCUS4260.1">
    <property type="protein sequence ID" value="MBELARI_LOCUS4260.1"/>
    <property type="gene ID" value="MBELARI_LOCUS4260"/>
</dbReference>
<feature type="domain" description="E3 UFM1-protein ligase 1-like" evidence="9">
    <location>
        <begin position="506"/>
        <end position="622"/>
    </location>
</feature>
<evidence type="ECO:0000256" key="2">
    <source>
        <dbReference type="ARBA" id="ARBA00010789"/>
    </source>
</evidence>
<evidence type="ECO:0000256" key="1">
    <source>
        <dbReference type="ARBA" id="ARBA00003950"/>
    </source>
</evidence>
<dbReference type="InterPro" id="IPR056579">
    <property type="entry name" value="Ufl1_N"/>
</dbReference>
<evidence type="ECO:0000259" key="10">
    <source>
        <dbReference type="Pfam" id="PF25041"/>
    </source>
</evidence>
<accession>A0AAF3FBI3</accession>
<reference evidence="12" key="1">
    <citation type="submission" date="2024-02" db="UniProtKB">
        <authorList>
            <consortium name="WormBaseParasite"/>
        </authorList>
    </citation>
    <scope>IDENTIFICATION</scope>
</reference>
<comment type="function">
    <text evidence="1">E3 UFM1-protein ligase that mediates ufmylation of target proteins.</text>
</comment>
<proteinExistence type="inferred from homology"/>
<dbReference type="AlphaFoldDB" id="A0AAF3FBI3"/>
<dbReference type="GO" id="GO:1990592">
    <property type="term" value="P:protein K69-linked ufmylation"/>
    <property type="evidence" value="ECO:0007669"/>
    <property type="project" value="TreeGrafter"/>
</dbReference>
<evidence type="ECO:0000313" key="12">
    <source>
        <dbReference type="WBParaSite" id="MBELARI_LOCUS4260.1"/>
    </source>
</evidence>
<protein>
    <recommendedName>
        <fullName evidence="3">E3 UFM1-protein ligase 1 homolog</fullName>
    </recommendedName>
    <alternativeName>
        <fullName evidence="6">E3 UFM1-protein transferase 1 homolog</fullName>
    </alternativeName>
</protein>
<dbReference type="PANTHER" id="PTHR31057">
    <property type="entry name" value="E3 UFM1-PROTEIN LIGASE 1"/>
    <property type="match status" value="1"/>
</dbReference>
<keyword evidence="5" id="KW-0833">Ubl conjugation pathway</keyword>
<keyword evidence="11" id="KW-1185">Reference proteome</keyword>
<dbReference type="InterPro" id="IPR056580">
    <property type="entry name" value="Ufl1_dom"/>
</dbReference>
<dbReference type="Pfam" id="PF09743">
    <property type="entry name" value="E3_UFM1_ligase"/>
    <property type="match status" value="1"/>
</dbReference>
<evidence type="ECO:0000256" key="6">
    <source>
        <dbReference type="ARBA" id="ARBA00030452"/>
    </source>
</evidence>
<name>A0AAF3FBI3_9BILA</name>
<evidence type="ECO:0000256" key="4">
    <source>
        <dbReference type="ARBA" id="ARBA00022679"/>
    </source>
</evidence>
<dbReference type="InterPro" id="IPR018611">
    <property type="entry name" value="Ufl1"/>
</dbReference>
<comment type="similarity">
    <text evidence="2">Belongs to the UFL1 family.</text>
</comment>
<dbReference type="Pfam" id="PF23659">
    <property type="entry name" value="UFL1"/>
    <property type="match status" value="1"/>
</dbReference>
<dbReference type="GO" id="GO:0061666">
    <property type="term" value="F:UFM1 ligase activity"/>
    <property type="evidence" value="ECO:0007669"/>
    <property type="project" value="InterPro"/>
</dbReference>
<dbReference type="PANTHER" id="PTHR31057:SF0">
    <property type="entry name" value="E3 UFM1-PROTEIN LIGASE 1"/>
    <property type="match status" value="1"/>
</dbReference>
<evidence type="ECO:0000259" key="8">
    <source>
        <dbReference type="Pfam" id="PF09743"/>
    </source>
</evidence>
<evidence type="ECO:0000259" key="9">
    <source>
        <dbReference type="Pfam" id="PF23659"/>
    </source>
</evidence>
<dbReference type="Proteomes" id="UP000887575">
    <property type="component" value="Unassembled WGS sequence"/>
</dbReference>
<dbReference type="InterPro" id="IPR056761">
    <property type="entry name" value="Ufl1-like_C"/>
</dbReference>
<dbReference type="Pfam" id="PF25041">
    <property type="entry name" value="UFL1_C"/>
    <property type="match status" value="1"/>
</dbReference>
<evidence type="ECO:0000256" key="5">
    <source>
        <dbReference type="ARBA" id="ARBA00022786"/>
    </source>
</evidence>
<evidence type="ECO:0000256" key="7">
    <source>
        <dbReference type="SAM" id="MobiDB-lite"/>
    </source>
</evidence>
<dbReference type="GO" id="GO:0034976">
    <property type="term" value="P:response to endoplasmic reticulum stress"/>
    <property type="evidence" value="ECO:0007669"/>
    <property type="project" value="TreeGrafter"/>
</dbReference>
<dbReference type="GO" id="GO:0005789">
    <property type="term" value="C:endoplasmic reticulum membrane"/>
    <property type="evidence" value="ECO:0007669"/>
    <property type="project" value="TreeGrafter"/>
</dbReference>
<organism evidence="11 12">
    <name type="scientific">Mesorhabditis belari</name>
    <dbReference type="NCBI Taxonomy" id="2138241"/>
    <lineage>
        <taxon>Eukaryota</taxon>
        <taxon>Metazoa</taxon>
        <taxon>Ecdysozoa</taxon>
        <taxon>Nematoda</taxon>
        <taxon>Chromadorea</taxon>
        <taxon>Rhabditida</taxon>
        <taxon>Rhabditina</taxon>
        <taxon>Rhabditomorpha</taxon>
        <taxon>Rhabditoidea</taxon>
        <taxon>Rhabditidae</taxon>
        <taxon>Mesorhabditinae</taxon>
        <taxon>Mesorhabditis</taxon>
    </lineage>
</organism>
<sequence>MSSAWAEIQRLAADLQRVQLSEAAKKLSEANCIEVISKLIQRELIDVVFTRDGSSYITRRHLRTEVRNECLGVGGRVSLTDISAKLNVDFDHISNAASAIVAEDEEFILNNGELFAKEYVNKLQSELNVLLAEEGMRSLPSLCRQWELPAELLRSLLLDQLPKEGSEFVVDGENIYTRTFLEARTSVLRAALSAITKVTAVSNIQQKLQLPPSRFFAALDFLIKAGEVPGKIVGSRTSSTATYVPHLHEQLLAAAVKRMLTQEGHIVLSELKKMGVVDSTALIKATFVPEEINALQFLHSIVLPKETVQAQANLIEEELLQRHYTNVYSIISQSGIPFEVSDADFFVTNLKNKNKEYFVSDGFIYTKQLVTNATTSLNEKLEEQANIELNKLEQRKKMPQTANQEKDDWNEGKGGKGKKGGKAAKGRSSKRDEETNDSTNIVVEPDQVILNELIEWLQATSVIPEELLDTISESIAETVTNKLRERVAHLAATQATTAAQSNKRSHQQTEQQLAQLHGNLCMFESGLEHFSGALQNDLCLYLLKTLGTELANFLLGYASDTPNVGQMKERQREETVNSLPSRIKDAFNSLFDSLKSEDTQKLNDNLFDVCSPSILQLNLKKLDKKMRSENCETYKAHLFTQLNEQTDPAAALLSAVLYLYAKEGVAVHASGKFVSQLVPKLATLIDTEIYDLLGETQKLVVSSLKNKDDAEIKNQLDESLNTLRSRLGA</sequence>
<evidence type="ECO:0000313" key="11">
    <source>
        <dbReference type="Proteomes" id="UP000887575"/>
    </source>
</evidence>
<evidence type="ECO:0000256" key="3">
    <source>
        <dbReference type="ARBA" id="ARBA00014160"/>
    </source>
</evidence>
<feature type="domain" description="E3 UFM1-protein ligase-like C-terminal" evidence="10">
    <location>
        <begin position="633"/>
        <end position="725"/>
    </location>
</feature>
<feature type="compositionally biased region" description="Basic and acidic residues" evidence="7">
    <location>
        <begin position="404"/>
        <end position="414"/>
    </location>
</feature>
<feature type="domain" description="E3 UFM1-protein ligase 1-like N-terminal" evidence="8">
    <location>
        <begin position="7"/>
        <end position="281"/>
    </location>
</feature>